<keyword evidence="2" id="KW-1185">Reference proteome</keyword>
<dbReference type="Gene3D" id="3.40.50.150">
    <property type="entry name" value="Vaccinia Virus protein VP39"/>
    <property type="match status" value="1"/>
</dbReference>
<dbReference type="InterPro" id="IPR003737">
    <property type="entry name" value="GlcNAc_PI_deacetylase-related"/>
</dbReference>
<dbReference type="InterPro" id="IPR024078">
    <property type="entry name" value="LmbE-like_dom_sf"/>
</dbReference>
<dbReference type="PANTHER" id="PTHR12993">
    <property type="entry name" value="N-ACETYLGLUCOSAMINYL-PHOSPHATIDYLINOSITOL DE-N-ACETYLASE-RELATED"/>
    <property type="match status" value="1"/>
</dbReference>
<comment type="caution">
    <text evidence="1">The sequence shown here is derived from an EMBL/GenBank/DDBJ whole genome shotgun (WGS) entry which is preliminary data.</text>
</comment>
<reference evidence="1 2" key="1">
    <citation type="submission" date="2019-05" db="EMBL/GenBank/DDBJ databases">
        <title>Ruegeria sp. nov., isolated from tidal flat.</title>
        <authorList>
            <person name="Kim W."/>
        </authorList>
    </citation>
    <scope>NUCLEOTIDE SEQUENCE [LARGE SCALE GENOMIC DNA]</scope>
    <source>
        <strain evidence="1 2">CAU 1488</strain>
    </source>
</reference>
<dbReference type="EMBL" id="VCPD01000003">
    <property type="protein sequence ID" value="TMV08058.1"/>
    <property type="molecule type" value="Genomic_DNA"/>
</dbReference>
<dbReference type="RefSeq" id="WP_138842272.1">
    <property type="nucleotide sequence ID" value="NZ_VCPD01000003.1"/>
</dbReference>
<sequence>MELPTYEEVLASKSFENDLSQLNLAIAEGLSEQGEPVAKNGNVFFSHMQHRFHEAEFAPAMEGKRRAINLISREVECFAEVGVAGGHAALLALHSNPKLRYIGIDLGQRLMPSWPPVHIFVPIAFRWLERRFPDRVRLYMADSIDGLTQAVKENPFGPIGFLHLDAQKKNRYAEVRAAWPGLAKQCFLMQGDFVNGHVRESSDRLLSEGMARPVNRPEFAEIESRNYKVLEIGQKRASELSTLEALKNQRLLVCVAHQDDETLFCGSLLSRLKGHAEITVASFFRPAPNRRDTHTREATLRRVCEHLGAECIQYPFAVEQDHPRLRRFIRKPEQEGQGAVEIIRPLRRHPLFGALSETALATMKKCNPSIVITHNSVGEYGHLEHVLLHHAVLNAAGRYQASQVLTFGVGFAEADLKVPVAHDEKNKLFDEYLPQWDGRRRYDFAMYDESFIKMAVPQSD</sequence>
<dbReference type="PANTHER" id="PTHR12993:SF11">
    <property type="entry name" value="N-ACETYLGLUCOSAMINYL-PHOSPHATIDYLINOSITOL DE-N-ACETYLASE"/>
    <property type="match status" value="1"/>
</dbReference>
<accession>A0ABY2WZX4</accession>
<dbReference type="Gene3D" id="3.40.50.10320">
    <property type="entry name" value="LmbE-like"/>
    <property type="match status" value="1"/>
</dbReference>
<organism evidence="1 2">
    <name type="scientific">Ruegeria sediminis</name>
    <dbReference type="NCBI Taxonomy" id="2583820"/>
    <lineage>
        <taxon>Bacteria</taxon>
        <taxon>Pseudomonadati</taxon>
        <taxon>Pseudomonadota</taxon>
        <taxon>Alphaproteobacteria</taxon>
        <taxon>Rhodobacterales</taxon>
        <taxon>Roseobacteraceae</taxon>
        <taxon>Ruegeria</taxon>
    </lineage>
</organism>
<dbReference type="Proteomes" id="UP001193035">
    <property type="component" value="Unassembled WGS sequence"/>
</dbReference>
<protein>
    <recommendedName>
        <fullName evidence="3">GlcNAc-PI de-N-acetylase</fullName>
    </recommendedName>
</protein>
<evidence type="ECO:0008006" key="3">
    <source>
        <dbReference type="Google" id="ProtNLM"/>
    </source>
</evidence>
<dbReference type="Pfam" id="PF02585">
    <property type="entry name" value="PIG-L"/>
    <property type="match status" value="1"/>
</dbReference>
<dbReference type="SUPFAM" id="SSF102588">
    <property type="entry name" value="LmbE-like"/>
    <property type="match status" value="1"/>
</dbReference>
<dbReference type="InterPro" id="IPR029063">
    <property type="entry name" value="SAM-dependent_MTases_sf"/>
</dbReference>
<proteinExistence type="predicted"/>
<evidence type="ECO:0000313" key="1">
    <source>
        <dbReference type="EMBL" id="TMV08058.1"/>
    </source>
</evidence>
<evidence type="ECO:0000313" key="2">
    <source>
        <dbReference type="Proteomes" id="UP001193035"/>
    </source>
</evidence>
<name>A0ABY2WZX4_9RHOB</name>
<gene>
    <name evidence="1" type="ORF">FGK63_11475</name>
</gene>